<reference evidence="3 4" key="1">
    <citation type="submission" date="2015-07" db="EMBL/GenBank/DDBJ databases">
        <title>Genome sequence of Levilinea saccharolytica DSM 16555.</title>
        <authorList>
            <person name="Hemp J."/>
            <person name="Ward L.M."/>
            <person name="Pace L.A."/>
            <person name="Fischer W.W."/>
        </authorList>
    </citation>
    <scope>NUCLEOTIDE SEQUENCE [LARGE SCALE GENOMIC DNA]</scope>
    <source>
        <strain evidence="3 4">KIBI-1</strain>
    </source>
</reference>
<proteinExistence type="predicted"/>
<dbReference type="InterPro" id="IPR028096">
    <property type="entry name" value="EfeO_Cupredoxin"/>
</dbReference>
<organism evidence="3 4">
    <name type="scientific">Levilinea saccharolytica</name>
    <dbReference type="NCBI Taxonomy" id="229921"/>
    <lineage>
        <taxon>Bacteria</taxon>
        <taxon>Bacillati</taxon>
        <taxon>Chloroflexota</taxon>
        <taxon>Anaerolineae</taxon>
        <taxon>Anaerolineales</taxon>
        <taxon>Anaerolineaceae</taxon>
        <taxon>Levilinea</taxon>
    </lineage>
</organism>
<dbReference type="Pfam" id="PF13473">
    <property type="entry name" value="Cupredoxin_1"/>
    <property type="match status" value="1"/>
</dbReference>
<protein>
    <recommendedName>
        <fullName evidence="2">EfeO-type cupredoxin-like domain-containing protein</fullName>
    </recommendedName>
</protein>
<dbReference type="AlphaFoldDB" id="A0A0P6XTP7"/>
<dbReference type="InterPro" id="IPR008972">
    <property type="entry name" value="Cupredoxin"/>
</dbReference>
<feature type="domain" description="EfeO-type cupredoxin-like" evidence="2">
    <location>
        <begin position="12"/>
        <end position="115"/>
    </location>
</feature>
<keyword evidence="4" id="KW-1185">Reference proteome</keyword>
<sequence length="141" mass="14982">MRHFFALISVLCLGAALAACASPAPIAPGSAEWEVTLVDHSIRPAQLRVPANHLLSLTVKNEDPQAHTLYVLTRSYTSPWDETDRAAVMASLEVPAGASLLWQFTSPQAAGEYDVIAAPPLAEEGMVAVLLVVQPSEPLSP</sequence>
<comment type="caution">
    <text evidence="3">The sequence shown here is derived from an EMBL/GenBank/DDBJ whole genome shotgun (WGS) entry which is preliminary data.</text>
</comment>
<keyword evidence="1" id="KW-0732">Signal</keyword>
<dbReference type="SUPFAM" id="SSF49503">
    <property type="entry name" value="Cupredoxins"/>
    <property type="match status" value="1"/>
</dbReference>
<evidence type="ECO:0000256" key="1">
    <source>
        <dbReference type="SAM" id="SignalP"/>
    </source>
</evidence>
<dbReference type="Gene3D" id="2.60.40.420">
    <property type="entry name" value="Cupredoxins - blue copper proteins"/>
    <property type="match status" value="1"/>
</dbReference>
<feature type="signal peptide" evidence="1">
    <location>
        <begin position="1"/>
        <end position="21"/>
    </location>
</feature>
<dbReference type="EMBL" id="LGCM01000029">
    <property type="protein sequence ID" value="KPL83637.1"/>
    <property type="molecule type" value="Genomic_DNA"/>
</dbReference>
<dbReference type="PROSITE" id="PS51257">
    <property type="entry name" value="PROKAR_LIPOPROTEIN"/>
    <property type="match status" value="1"/>
</dbReference>
<evidence type="ECO:0000313" key="3">
    <source>
        <dbReference type="EMBL" id="KPL83637.1"/>
    </source>
</evidence>
<dbReference type="RefSeq" id="WP_062419044.1">
    <property type="nucleotide sequence ID" value="NZ_DF967974.1"/>
</dbReference>
<evidence type="ECO:0000259" key="2">
    <source>
        <dbReference type="Pfam" id="PF13473"/>
    </source>
</evidence>
<name>A0A0P6XTP7_9CHLR</name>
<feature type="chain" id="PRO_5006133222" description="EfeO-type cupredoxin-like domain-containing protein" evidence="1">
    <location>
        <begin position="22"/>
        <end position="141"/>
    </location>
</feature>
<evidence type="ECO:0000313" key="4">
    <source>
        <dbReference type="Proteomes" id="UP000050501"/>
    </source>
</evidence>
<gene>
    <name evidence="3" type="ORF">ADN01_08015</name>
</gene>
<accession>A0A0P6XTP7</accession>
<dbReference type="Proteomes" id="UP000050501">
    <property type="component" value="Unassembled WGS sequence"/>
</dbReference>